<evidence type="ECO:0000259" key="1">
    <source>
        <dbReference type="Pfam" id="PF00561"/>
    </source>
</evidence>
<dbReference type="PANTHER" id="PTHR43433:SF10">
    <property type="entry name" value="AB HYDROLASE-1 DOMAIN-CONTAINING PROTEIN"/>
    <property type="match status" value="1"/>
</dbReference>
<evidence type="ECO:0000313" key="3">
    <source>
        <dbReference type="Proteomes" id="UP001210925"/>
    </source>
</evidence>
<organism evidence="2 3">
    <name type="scientific">Boothiomyces macroporosus</name>
    <dbReference type="NCBI Taxonomy" id="261099"/>
    <lineage>
        <taxon>Eukaryota</taxon>
        <taxon>Fungi</taxon>
        <taxon>Fungi incertae sedis</taxon>
        <taxon>Chytridiomycota</taxon>
        <taxon>Chytridiomycota incertae sedis</taxon>
        <taxon>Chytridiomycetes</taxon>
        <taxon>Rhizophydiales</taxon>
        <taxon>Terramycetaceae</taxon>
        <taxon>Boothiomyces</taxon>
    </lineage>
</organism>
<accession>A0AAD5UJB2</accession>
<dbReference type="AlphaFoldDB" id="A0AAD5UJB2"/>
<dbReference type="Proteomes" id="UP001210925">
    <property type="component" value="Unassembled WGS sequence"/>
</dbReference>
<dbReference type="Pfam" id="PF00561">
    <property type="entry name" value="Abhydrolase_1"/>
    <property type="match status" value="1"/>
</dbReference>
<feature type="domain" description="AB hydrolase-1" evidence="1">
    <location>
        <begin position="51"/>
        <end position="166"/>
    </location>
</feature>
<gene>
    <name evidence="2" type="ORF">HK103_001959</name>
</gene>
<comment type="caution">
    <text evidence="2">The sequence shown here is derived from an EMBL/GenBank/DDBJ whole genome shotgun (WGS) entry which is preliminary data.</text>
</comment>
<dbReference type="SUPFAM" id="SSF53474">
    <property type="entry name" value="alpha/beta-Hydrolases"/>
    <property type="match status" value="1"/>
</dbReference>
<evidence type="ECO:0000313" key="2">
    <source>
        <dbReference type="EMBL" id="KAJ3259698.1"/>
    </source>
</evidence>
<dbReference type="PANTHER" id="PTHR43433">
    <property type="entry name" value="HYDROLASE, ALPHA/BETA FOLD FAMILY PROTEIN"/>
    <property type="match status" value="1"/>
</dbReference>
<name>A0AAD5UJB2_9FUNG</name>
<dbReference type="InterPro" id="IPR050471">
    <property type="entry name" value="AB_hydrolase"/>
</dbReference>
<reference evidence="2" key="1">
    <citation type="submission" date="2020-05" db="EMBL/GenBank/DDBJ databases">
        <title>Phylogenomic resolution of chytrid fungi.</title>
        <authorList>
            <person name="Stajich J.E."/>
            <person name="Amses K."/>
            <person name="Simmons R."/>
            <person name="Seto K."/>
            <person name="Myers J."/>
            <person name="Bonds A."/>
            <person name="Quandt C.A."/>
            <person name="Barry K."/>
            <person name="Liu P."/>
            <person name="Grigoriev I."/>
            <person name="Longcore J.E."/>
            <person name="James T.Y."/>
        </authorList>
    </citation>
    <scope>NUCLEOTIDE SEQUENCE</scope>
    <source>
        <strain evidence="2">PLAUS21</strain>
    </source>
</reference>
<dbReference type="InterPro" id="IPR029058">
    <property type="entry name" value="AB_hydrolase_fold"/>
</dbReference>
<dbReference type="Gene3D" id="3.40.50.1820">
    <property type="entry name" value="alpha/beta hydrolase"/>
    <property type="match status" value="1"/>
</dbReference>
<dbReference type="PRINTS" id="PR00111">
    <property type="entry name" value="ABHYDROLASE"/>
</dbReference>
<keyword evidence="3" id="KW-1185">Reference proteome</keyword>
<proteinExistence type="predicted"/>
<sequence>MDDDERLSAKYPKLSPELYPCKDGSTVPLSDGRVLGYKEYVGKDTDTSSLPVITLFPGIPGTRLFSHPLIDAGNFSGYRFIVLERPGFGLSTAKKGRNIRDWVNDVLEFMDYMKIDKMSVIGYSAGGPYALAVAHAIPHRLNKVALISSISPREAQNVYAGMPWLFKIAWFCTAYAPSIVKYFASRVNRDEMLYDPVRFHRADCDLSPKCDVDVLLNPDVEYMFCASTMEIYSRSQMDTESEEYALWGRDWGFELKEIKAEVSVWQGALDPGTTVPMAEYIAKKIDCPLIVKYGHGHMLYFSMFEQITRWLLVK</sequence>
<dbReference type="EMBL" id="JADGKB010000016">
    <property type="protein sequence ID" value="KAJ3259698.1"/>
    <property type="molecule type" value="Genomic_DNA"/>
</dbReference>
<protein>
    <recommendedName>
        <fullName evidence="1">AB hydrolase-1 domain-containing protein</fullName>
    </recommendedName>
</protein>
<dbReference type="InterPro" id="IPR000073">
    <property type="entry name" value="AB_hydrolase_1"/>
</dbReference>